<evidence type="ECO:0000256" key="3">
    <source>
        <dbReference type="ARBA" id="ARBA00023082"/>
    </source>
</evidence>
<feature type="domain" description="RNA polymerase sigma-70 region 2" evidence="5">
    <location>
        <begin position="20"/>
        <end position="85"/>
    </location>
</feature>
<dbReference type="CDD" id="cd06171">
    <property type="entry name" value="Sigma70_r4"/>
    <property type="match status" value="1"/>
</dbReference>
<dbReference type="InterPro" id="IPR013324">
    <property type="entry name" value="RNA_pol_sigma_r3/r4-like"/>
</dbReference>
<proteinExistence type="inferred from homology"/>
<dbReference type="InterPro" id="IPR007627">
    <property type="entry name" value="RNA_pol_sigma70_r2"/>
</dbReference>
<dbReference type="PANTHER" id="PTHR43133">
    <property type="entry name" value="RNA POLYMERASE ECF-TYPE SIGMA FACTO"/>
    <property type="match status" value="1"/>
</dbReference>
<gene>
    <name evidence="7" type="ORF">EV209_2073</name>
</gene>
<keyword evidence="3" id="KW-0731">Sigma factor</keyword>
<evidence type="ECO:0000313" key="7">
    <source>
        <dbReference type="EMBL" id="RZS94235.1"/>
    </source>
</evidence>
<sequence length="168" mass="20134">MWKRKSTASKNYELFVEMIGSCQEDFYRFVYMYVKNPDNAMDIVQEATIKGLEKIETLRDSSYMKTWFFRILMNESLNFLKKNQKLVSSGEVEDNVPYQCEESQTVDRITLYEMVDRLPEDMRSVIILRFYEDMKISEVAQTLQLNENTAKARLYKAIRILKRQMERE</sequence>
<dbReference type="RefSeq" id="WP_165388894.1">
    <property type="nucleotide sequence ID" value="NZ_SGXF01000004.1"/>
</dbReference>
<dbReference type="Pfam" id="PF04542">
    <property type="entry name" value="Sigma70_r2"/>
    <property type="match status" value="1"/>
</dbReference>
<keyword evidence="2" id="KW-0805">Transcription regulation</keyword>
<dbReference type="InterPro" id="IPR013249">
    <property type="entry name" value="RNA_pol_sigma70_r4_t2"/>
</dbReference>
<dbReference type="InterPro" id="IPR014284">
    <property type="entry name" value="RNA_pol_sigma-70_dom"/>
</dbReference>
<dbReference type="NCBIfam" id="TIGR02937">
    <property type="entry name" value="sigma70-ECF"/>
    <property type="match status" value="1"/>
</dbReference>
<dbReference type="InterPro" id="IPR013325">
    <property type="entry name" value="RNA_pol_sigma_r2"/>
</dbReference>
<dbReference type="EMBL" id="SGXF01000004">
    <property type="protein sequence ID" value="RZS94235.1"/>
    <property type="molecule type" value="Genomic_DNA"/>
</dbReference>
<keyword evidence="4" id="KW-0804">Transcription</keyword>
<dbReference type="SUPFAM" id="SSF88659">
    <property type="entry name" value="Sigma3 and sigma4 domains of RNA polymerase sigma factors"/>
    <property type="match status" value="1"/>
</dbReference>
<dbReference type="GO" id="GO:0016987">
    <property type="term" value="F:sigma factor activity"/>
    <property type="evidence" value="ECO:0007669"/>
    <property type="project" value="UniProtKB-KW"/>
</dbReference>
<evidence type="ECO:0000256" key="1">
    <source>
        <dbReference type="ARBA" id="ARBA00010641"/>
    </source>
</evidence>
<organism evidence="7 8">
    <name type="scientific">Cuneatibacter caecimuris</name>
    <dbReference type="NCBI Taxonomy" id="1796618"/>
    <lineage>
        <taxon>Bacteria</taxon>
        <taxon>Bacillati</taxon>
        <taxon>Bacillota</taxon>
        <taxon>Clostridia</taxon>
        <taxon>Lachnospirales</taxon>
        <taxon>Lachnospiraceae</taxon>
        <taxon>Cuneatibacter</taxon>
    </lineage>
</organism>
<evidence type="ECO:0000259" key="5">
    <source>
        <dbReference type="Pfam" id="PF04542"/>
    </source>
</evidence>
<dbReference type="InterPro" id="IPR039425">
    <property type="entry name" value="RNA_pol_sigma-70-like"/>
</dbReference>
<protein>
    <submittedName>
        <fullName evidence="7">RNA polymerase sigma (SigV) subunit</fullName>
    </submittedName>
</protein>
<comment type="caution">
    <text evidence="7">The sequence shown here is derived from an EMBL/GenBank/DDBJ whole genome shotgun (WGS) entry which is preliminary data.</text>
</comment>
<dbReference type="Pfam" id="PF08281">
    <property type="entry name" value="Sigma70_r4_2"/>
    <property type="match status" value="1"/>
</dbReference>
<dbReference type="InterPro" id="IPR036388">
    <property type="entry name" value="WH-like_DNA-bd_sf"/>
</dbReference>
<feature type="domain" description="RNA polymerase sigma factor 70 region 4 type 2" evidence="6">
    <location>
        <begin position="111"/>
        <end position="159"/>
    </location>
</feature>
<dbReference type="Gene3D" id="1.10.10.10">
    <property type="entry name" value="Winged helix-like DNA-binding domain superfamily/Winged helix DNA-binding domain"/>
    <property type="match status" value="1"/>
</dbReference>
<dbReference type="SUPFAM" id="SSF88946">
    <property type="entry name" value="Sigma2 domain of RNA polymerase sigma factors"/>
    <property type="match status" value="1"/>
</dbReference>
<reference evidence="7 8" key="1">
    <citation type="submission" date="2019-02" db="EMBL/GenBank/DDBJ databases">
        <title>Genomic Encyclopedia of Type Strains, Phase IV (KMG-IV): sequencing the most valuable type-strain genomes for metagenomic binning, comparative biology and taxonomic classification.</title>
        <authorList>
            <person name="Goeker M."/>
        </authorList>
    </citation>
    <scope>NUCLEOTIDE SEQUENCE [LARGE SCALE GENOMIC DNA]</scope>
    <source>
        <strain evidence="7 8">DSM 29486</strain>
    </source>
</reference>
<evidence type="ECO:0000256" key="4">
    <source>
        <dbReference type="ARBA" id="ARBA00023163"/>
    </source>
</evidence>
<evidence type="ECO:0000259" key="6">
    <source>
        <dbReference type="Pfam" id="PF08281"/>
    </source>
</evidence>
<dbReference type="Gene3D" id="1.10.1740.10">
    <property type="match status" value="1"/>
</dbReference>
<dbReference type="GO" id="GO:0003677">
    <property type="term" value="F:DNA binding"/>
    <property type="evidence" value="ECO:0007669"/>
    <property type="project" value="InterPro"/>
</dbReference>
<keyword evidence="8" id="KW-1185">Reference proteome</keyword>
<dbReference type="Proteomes" id="UP000292927">
    <property type="component" value="Unassembled WGS sequence"/>
</dbReference>
<evidence type="ECO:0000256" key="2">
    <source>
        <dbReference type="ARBA" id="ARBA00023015"/>
    </source>
</evidence>
<name>A0A4Q7P356_9FIRM</name>
<accession>A0A4Q7P356</accession>
<dbReference type="PANTHER" id="PTHR43133:SF60">
    <property type="entry name" value="RNA POLYMERASE SIGMA FACTOR SIGV"/>
    <property type="match status" value="1"/>
</dbReference>
<comment type="similarity">
    <text evidence="1">Belongs to the sigma-70 factor family. ECF subfamily.</text>
</comment>
<evidence type="ECO:0000313" key="8">
    <source>
        <dbReference type="Proteomes" id="UP000292927"/>
    </source>
</evidence>
<dbReference type="GO" id="GO:0006352">
    <property type="term" value="P:DNA-templated transcription initiation"/>
    <property type="evidence" value="ECO:0007669"/>
    <property type="project" value="InterPro"/>
</dbReference>
<dbReference type="AlphaFoldDB" id="A0A4Q7P356"/>